<feature type="transmembrane region" description="Helical" evidence="4">
    <location>
        <begin position="140"/>
        <end position="162"/>
    </location>
</feature>
<evidence type="ECO:0000259" key="5">
    <source>
        <dbReference type="PROSITE" id="PS50850"/>
    </source>
</evidence>
<proteinExistence type="predicted"/>
<dbReference type="AlphaFoldDB" id="A0A1V5ZRE2"/>
<name>A0A1V5ZRE2_9BACT</name>
<protein>
    <submittedName>
        <fullName evidence="6">Major Facilitator Superfamily protein</fullName>
    </submittedName>
</protein>
<feature type="transmembrane region" description="Helical" evidence="4">
    <location>
        <begin position="12"/>
        <end position="33"/>
    </location>
</feature>
<dbReference type="Proteomes" id="UP000485621">
    <property type="component" value="Unassembled WGS sequence"/>
</dbReference>
<feature type="transmembrane region" description="Helical" evidence="4">
    <location>
        <begin position="39"/>
        <end position="57"/>
    </location>
</feature>
<evidence type="ECO:0000256" key="2">
    <source>
        <dbReference type="ARBA" id="ARBA00022989"/>
    </source>
</evidence>
<dbReference type="EMBL" id="MWDB01000003">
    <property type="protein sequence ID" value="OQB42394.1"/>
    <property type="molecule type" value="Genomic_DNA"/>
</dbReference>
<dbReference type="InterPro" id="IPR011701">
    <property type="entry name" value="MFS"/>
</dbReference>
<evidence type="ECO:0000256" key="3">
    <source>
        <dbReference type="ARBA" id="ARBA00023136"/>
    </source>
</evidence>
<dbReference type="Pfam" id="PF07690">
    <property type="entry name" value="MFS_1"/>
    <property type="match status" value="1"/>
</dbReference>
<reference evidence="6" key="1">
    <citation type="submission" date="2017-02" db="EMBL/GenBank/DDBJ databases">
        <title>Delving into the versatile metabolic prowess of the omnipresent phylum Bacteroidetes.</title>
        <authorList>
            <person name="Nobu M.K."/>
            <person name="Mei R."/>
            <person name="Narihiro T."/>
            <person name="Kuroda K."/>
            <person name="Liu W.-T."/>
        </authorList>
    </citation>
    <scope>NUCLEOTIDE SEQUENCE</scope>
    <source>
        <strain evidence="6">ADurb.Bin160</strain>
    </source>
</reference>
<dbReference type="InterPro" id="IPR053160">
    <property type="entry name" value="MFS_DHA3_Transporter"/>
</dbReference>
<keyword evidence="1 4" id="KW-0812">Transmembrane</keyword>
<feature type="transmembrane region" description="Helical" evidence="4">
    <location>
        <begin position="97"/>
        <end position="119"/>
    </location>
</feature>
<feature type="domain" description="Major facilitator superfamily (MFS) profile" evidence="5">
    <location>
        <begin position="1"/>
        <end position="214"/>
    </location>
</feature>
<evidence type="ECO:0000313" key="6">
    <source>
        <dbReference type="EMBL" id="OQB42394.1"/>
    </source>
</evidence>
<dbReference type="Gene3D" id="1.20.1250.20">
    <property type="entry name" value="MFS general substrate transporter like domains"/>
    <property type="match status" value="1"/>
</dbReference>
<gene>
    <name evidence="6" type="ORF">BWY04_00273</name>
</gene>
<dbReference type="GO" id="GO:0022857">
    <property type="term" value="F:transmembrane transporter activity"/>
    <property type="evidence" value="ECO:0007669"/>
    <property type="project" value="InterPro"/>
</dbReference>
<feature type="transmembrane region" description="Helical" evidence="4">
    <location>
        <begin position="168"/>
        <end position="187"/>
    </location>
</feature>
<keyword evidence="2 4" id="KW-1133">Transmembrane helix</keyword>
<dbReference type="PANTHER" id="PTHR23530">
    <property type="entry name" value="TRANSPORT PROTEIN-RELATED"/>
    <property type="match status" value="1"/>
</dbReference>
<dbReference type="PROSITE" id="PS50850">
    <property type="entry name" value="MFS"/>
    <property type="match status" value="1"/>
</dbReference>
<keyword evidence="3 4" id="KW-0472">Membrane</keyword>
<sequence length="214" mass="23865">MNKKIAERNIKLQARINFLSGMVFLVPIITLLYQYTGLSIVEIILISNVSTIAVRLFELPTSVFADTMGRKKSLVISVICNFLSALVIFLFPSFTGFIVAAIFSGLYWSFWSGTGQAFLEENLRSIGKEKEFGKKIGHFMSLEALTGIITPLIASGLLKYFGNNGYTILAGLDVIFAIVLVILTLQLKEHNFIQEKFNSFKEMFSKNLNVAKTA</sequence>
<evidence type="ECO:0000256" key="4">
    <source>
        <dbReference type="SAM" id="Phobius"/>
    </source>
</evidence>
<comment type="caution">
    <text evidence="6">The sequence shown here is derived from an EMBL/GenBank/DDBJ whole genome shotgun (WGS) entry which is preliminary data.</text>
</comment>
<dbReference type="InterPro" id="IPR020846">
    <property type="entry name" value="MFS_dom"/>
</dbReference>
<evidence type="ECO:0000256" key="1">
    <source>
        <dbReference type="ARBA" id="ARBA00022692"/>
    </source>
</evidence>
<dbReference type="InterPro" id="IPR036259">
    <property type="entry name" value="MFS_trans_sf"/>
</dbReference>
<organism evidence="6">
    <name type="scientific">candidate division CPR1 bacterium ADurb.Bin160</name>
    <dbReference type="NCBI Taxonomy" id="1852826"/>
    <lineage>
        <taxon>Bacteria</taxon>
        <taxon>candidate division CPR1</taxon>
    </lineage>
</organism>
<accession>A0A1V5ZRE2</accession>
<dbReference type="PANTHER" id="PTHR23530:SF1">
    <property type="entry name" value="PERMEASE, MAJOR FACILITATOR SUPERFAMILY-RELATED"/>
    <property type="match status" value="1"/>
</dbReference>
<dbReference type="SUPFAM" id="SSF103473">
    <property type="entry name" value="MFS general substrate transporter"/>
    <property type="match status" value="1"/>
</dbReference>